<comment type="caution">
    <text evidence="2">The sequence shown here is derived from an EMBL/GenBank/DDBJ whole genome shotgun (WGS) entry which is preliminary data.</text>
</comment>
<dbReference type="InterPro" id="IPR020018">
    <property type="entry name" value="Motility-assoc_lipoprot_GldH"/>
</dbReference>
<dbReference type="Proteomes" id="UP000763088">
    <property type="component" value="Unassembled WGS sequence"/>
</dbReference>
<feature type="signal peptide" evidence="1">
    <location>
        <begin position="1"/>
        <end position="18"/>
    </location>
</feature>
<dbReference type="NCBIfam" id="TIGR03511">
    <property type="entry name" value="GldH_lipo"/>
    <property type="match status" value="1"/>
</dbReference>
<feature type="chain" id="PRO_5037572525" evidence="1">
    <location>
        <begin position="19"/>
        <end position="154"/>
    </location>
</feature>
<name>A0A928BRS9_XYLRU</name>
<dbReference type="EMBL" id="SUYD01000001">
    <property type="protein sequence ID" value="MBE6264922.1"/>
    <property type="molecule type" value="Genomic_DNA"/>
</dbReference>
<gene>
    <name evidence="2" type="primary">gldH</name>
    <name evidence="2" type="ORF">E7102_00405</name>
</gene>
<dbReference type="Pfam" id="PF14109">
    <property type="entry name" value="GldH_lipo"/>
    <property type="match status" value="1"/>
</dbReference>
<keyword evidence="2" id="KW-0449">Lipoprotein</keyword>
<reference evidence="2" key="1">
    <citation type="submission" date="2019-04" db="EMBL/GenBank/DDBJ databases">
        <title>Evolution of Biomass-Degrading Anaerobic Consortia Revealed by Metagenomics.</title>
        <authorList>
            <person name="Peng X."/>
        </authorList>
    </citation>
    <scope>NUCLEOTIDE SEQUENCE</scope>
    <source>
        <strain evidence="2">SIG141</strain>
    </source>
</reference>
<dbReference type="AlphaFoldDB" id="A0A928BRS9"/>
<protein>
    <submittedName>
        <fullName evidence="2">Gliding motility lipoprotein GldH</fullName>
    </submittedName>
</protein>
<evidence type="ECO:0000313" key="2">
    <source>
        <dbReference type="EMBL" id="MBE6264922.1"/>
    </source>
</evidence>
<dbReference type="PROSITE" id="PS51257">
    <property type="entry name" value="PROKAR_LIPOPROTEIN"/>
    <property type="match status" value="1"/>
</dbReference>
<evidence type="ECO:0000256" key="1">
    <source>
        <dbReference type="SAM" id="SignalP"/>
    </source>
</evidence>
<sequence>MRNKAKIFILAVAGLLLAACNQGVIYNHYEHVDNDGWERNDTMHFYVPAVKEAGSYRQQLMLRTDNSMPFLSLSVVVEQDIFPSGMKLRKRIECPLIEKNGRVMGKGISCYQYSFNLDDVELYEGDSLHVYVMHHMKRETMPGITDVGMELIKK</sequence>
<proteinExistence type="predicted"/>
<evidence type="ECO:0000313" key="3">
    <source>
        <dbReference type="Proteomes" id="UP000763088"/>
    </source>
</evidence>
<accession>A0A928BRS9</accession>
<organism evidence="2 3">
    <name type="scientific">Xylanibacter ruminicola</name>
    <name type="common">Prevotella ruminicola</name>
    <dbReference type="NCBI Taxonomy" id="839"/>
    <lineage>
        <taxon>Bacteria</taxon>
        <taxon>Pseudomonadati</taxon>
        <taxon>Bacteroidota</taxon>
        <taxon>Bacteroidia</taxon>
        <taxon>Bacteroidales</taxon>
        <taxon>Prevotellaceae</taxon>
        <taxon>Xylanibacter</taxon>
    </lineage>
</organism>
<keyword evidence="1" id="KW-0732">Signal</keyword>